<accession>A0ABS3NLX7</accession>
<feature type="region of interest" description="Disordered" evidence="1">
    <location>
        <begin position="113"/>
        <end position="165"/>
    </location>
</feature>
<reference evidence="3 4" key="1">
    <citation type="submission" date="2021-03" db="EMBL/GenBank/DDBJ databases">
        <authorList>
            <person name="Shang D.-D."/>
            <person name="Du Z.-J."/>
            <person name="Chen G.-J."/>
        </authorList>
    </citation>
    <scope>NUCLEOTIDE SEQUENCE [LARGE SCALE GENOMIC DNA]</scope>
    <source>
        <strain evidence="3 4">F1192</strain>
    </source>
</reference>
<feature type="region of interest" description="Disordered" evidence="1">
    <location>
        <begin position="71"/>
        <end position="91"/>
    </location>
</feature>
<proteinExistence type="predicted"/>
<keyword evidence="2" id="KW-0812">Transmembrane</keyword>
<evidence type="ECO:0000313" key="4">
    <source>
        <dbReference type="Proteomes" id="UP000664554"/>
    </source>
</evidence>
<feature type="compositionally biased region" description="Basic and acidic residues" evidence="1">
    <location>
        <begin position="211"/>
        <end position="233"/>
    </location>
</feature>
<feature type="compositionally biased region" description="Polar residues" evidence="1">
    <location>
        <begin position="81"/>
        <end position="91"/>
    </location>
</feature>
<protein>
    <recommendedName>
        <fullName evidence="5">Energy transducer TonB</fullName>
    </recommendedName>
</protein>
<evidence type="ECO:0000256" key="2">
    <source>
        <dbReference type="SAM" id="Phobius"/>
    </source>
</evidence>
<evidence type="ECO:0000256" key="1">
    <source>
        <dbReference type="SAM" id="MobiDB-lite"/>
    </source>
</evidence>
<sequence length="256" mass="28138">MTKQLFSLYGRKANNGTTLAIALALLLHIIIGFVIYFALFDPIESETAPPTHERPGADSISNKSWPSISIKTSSSNDYSHSQEYNNLPDTAKTTVDTKNTLLSNNKTSTASTDDVLFAKTKTAPDLQPNTTKTPSKKHTPPSLITDDSAESAANGDQKLKANDTPQLNLEYQSLADDIDKDSEQLSTLINEIKQRNQQQIDMQQALMLETQPKHEATSKPKSKSEVILAEKEPVSGLTYAYPTTPTADLQKTDDLR</sequence>
<organism evidence="3 4">
    <name type="scientific">Psychrobacter coccoides</name>
    <dbReference type="NCBI Taxonomy" id="2818440"/>
    <lineage>
        <taxon>Bacteria</taxon>
        <taxon>Pseudomonadati</taxon>
        <taxon>Pseudomonadota</taxon>
        <taxon>Gammaproteobacteria</taxon>
        <taxon>Moraxellales</taxon>
        <taxon>Moraxellaceae</taxon>
        <taxon>Psychrobacter</taxon>
    </lineage>
</organism>
<keyword evidence="2" id="KW-1133">Transmembrane helix</keyword>
<dbReference type="EMBL" id="JAGBKM010000003">
    <property type="protein sequence ID" value="MBO1530098.1"/>
    <property type="molecule type" value="Genomic_DNA"/>
</dbReference>
<comment type="caution">
    <text evidence="3">The sequence shown here is derived from an EMBL/GenBank/DDBJ whole genome shotgun (WGS) entry which is preliminary data.</text>
</comment>
<dbReference type="RefSeq" id="WP_207989534.1">
    <property type="nucleotide sequence ID" value="NZ_JAGBKM010000003.1"/>
</dbReference>
<dbReference type="Proteomes" id="UP000664554">
    <property type="component" value="Unassembled WGS sequence"/>
</dbReference>
<keyword evidence="4" id="KW-1185">Reference proteome</keyword>
<evidence type="ECO:0008006" key="5">
    <source>
        <dbReference type="Google" id="ProtNLM"/>
    </source>
</evidence>
<evidence type="ECO:0000313" key="3">
    <source>
        <dbReference type="EMBL" id="MBO1530098.1"/>
    </source>
</evidence>
<name>A0ABS3NLX7_9GAMM</name>
<feature type="region of interest" description="Disordered" evidence="1">
    <location>
        <begin position="207"/>
        <end position="256"/>
    </location>
</feature>
<gene>
    <name evidence="3" type="ORF">J3492_02585</name>
</gene>
<feature type="transmembrane region" description="Helical" evidence="2">
    <location>
        <begin position="20"/>
        <end position="40"/>
    </location>
</feature>
<keyword evidence="2" id="KW-0472">Membrane</keyword>